<reference evidence="1 2" key="1">
    <citation type="submission" date="2018-12" db="EMBL/GenBank/DDBJ databases">
        <title>Draft genome sequence of Xylaria grammica IHI A82.</title>
        <authorList>
            <person name="Buettner E."/>
            <person name="Kellner H."/>
        </authorList>
    </citation>
    <scope>NUCLEOTIDE SEQUENCE [LARGE SCALE GENOMIC DNA]</scope>
    <source>
        <strain evidence="1 2">IHI A82</strain>
    </source>
</reference>
<gene>
    <name evidence="1" type="ORF">EKO27_g11201</name>
</gene>
<dbReference type="STRING" id="363999.A0A439CP28"/>
<name>A0A439CP28_9PEZI</name>
<evidence type="ECO:0008006" key="3">
    <source>
        <dbReference type="Google" id="ProtNLM"/>
    </source>
</evidence>
<evidence type="ECO:0000313" key="2">
    <source>
        <dbReference type="Proteomes" id="UP000286045"/>
    </source>
</evidence>
<proteinExistence type="predicted"/>
<protein>
    <recommendedName>
        <fullName evidence="3">F-box domain-containing protein</fullName>
    </recommendedName>
</protein>
<keyword evidence="2" id="KW-1185">Reference proteome</keyword>
<sequence>MSPLPTVRFNRRYYVDKSFNNPGCLQVISRIIAIIADPESYQTWLQSTRAQYAAYENAIERGVHEIRDDVERDDKLFRSHFRKFRQLPSELLLFDEYTPWEDTYIIDLDREVLTIPDAAHLKLEGFRRLPAPWLCKVFHSLHLFDPPRRFDFPYLQGQEMRAHGPLGELVLGLDLGVIRGAYPEQLLTSLALELPEPDPKIEYKHRMVTPKTDISEARKAFLTFVWALTLMVYDREIILFGREWSPDSFPFRELAFALVCITSDQASFHAINRPHPSSHYNDEDPYFRYGLLDILLEQETPGWIEKKWTSTKVPCLQFGSMCHLPGKPPGISPTETMYWFQGVLISLTLVTDGAAITKAVAWGLEQGRSNFQIVVLSLFQVAFAEVFVDGDEKPCVKWSEPLYLSPKRAEHCFGAIPQKPFVPTDTGRDCEEHSHPCYLTSTAGTSQRLQRNYSGVAALVNFFEVAANRRAVSKSNGVFPMELYYRVVDFVDCDTLKACAGVSRRIRHYCHRKYRLDDRMRIVAGPFEILPGMETPVLAFDFEDMTTGEILSLRRVCAYRYDRLRGSPTWVPIVGMGDRRALIPQVVIQFQRAGTERWLTGPPSSEDES</sequence>
<evidence type="ECO:0000313" key="1">
    <source>
        <dbReference type="EMBL" id="RWA03903.1"/>
    </source>
</evidence>
<dbReference type="AlphaFoldDB" id="A0A439CP28"/>
<comment type="caution">
    <text evidence="1">The sequence shown here is derived from an EMBL/GenBank/DDBJ whole genome shotgun (WGS) entry which is preliminary data.</text>
</comment>
<dbReference type="EMBL" id="RYZI01000677">
    <property type="protein sequence ID" value="RWA03903.1"/>
    <property type="molecule type" value="Genomic_DNA"/>
</dbReference>
<accession>A0A439CP28</accession>
<dbReference type="Proteomes" id="UP000286045">
    <property type="component" value="Unassembled WGS sequence"/>
</dbReference>
<organism evidence="1 2">
    <name type="scientific">Xylaria grammica</name>
    <dbReference type="NCBI Taxonomy" id="363999"/>
    <lineage>
        <taxon>Eukaryota</taxon>
        <taxon>Fungi</taxon>
        <taxon>Dikarya</taxon>
        <taxon>Ascomycota</taxon>
        <taxon>Pezizomycotina</taxon>
        <taxon>Sordariomycetes</taxon>
        <taxon>Xylariomycetidae</taxon>
        <taxon>Xylariales</taxon>
        <taxon>Xylariaceae</taxon>
        <taxon>Xylaria</taxon>
    </lineage>
</organism>